<dbReference type="PANTHER" id="PTHR46470">
    <property type="entry name" value="N-ACYLNEURAMINATE-9-PHOSPHATASE"/>
    <property type="match status" value="1"/>
</dbReference>
<dbReference type="InterPro" id="IPR036412">
    <property type="entry name" value="HAD-like_sf"/>
</dbReference>
<accession>A0ABV6VLH1</accession>
<evidence type="ECO:0000313" key="1">
    <source>
        <dbReference type="EMBL" id="MFC1414595.1"/>
    </source>
</evidence>
<organism evidence="1 2">
    <name type="scientific">Streptacidiphilus alkalitolerans</name>
    <dbReference type="NCBI Taxonomy" id="3342712"/>
    <lineage>
        <taxon>Bacteria</taxon>
        <taxon>Bacillati</taxon>
        <taxon>Actinomycetota</taxon>
        <taxon>Actinomycetes</taxon>
        <taxon>Kitasatosporales</taxon>
        <taxon>Streptomycetaceae</taxon>
        <taxon>Streptacidiphilus</taxon>
    </lineage>
</organism>
<dbReference type="EC" id="3.1.3.-" evidence="1"/>
<dbReference type="InterPro" id="IPR051400">
    <property type="entry name" value="HAD-like_hydrolase"/>
</dbReference>
<dbReference type="SUPFAM" id="SSF56784">
    <property type="entry name" value="HAD-like"/>
    <property type="match status" value="1"/>
</dbReference>
<dbReference type="GO" id="GO:0016787">
    <property type="term" value="F:hydrolase activity"/>
    <property type="evidence" value="ECO:0007669"/>
    <property type="project" value="UniProtKB-KW"/>
</dbReference>
<gene>
    <name evidence="1" type="ORF">ACEZDG_35585</name>
</gene>
<dbReference type="Gene3D" id="3.40.50.1000">
    <property type="entry name" value="HAD superfamily/HAD-like"/>
    <property type="match status" value="1"/>
</dbReference>
<reference evidence="1 2" key="1">
    <citation type="submission" date="2024-09" db="EMBL/GenBank/DDBJ databases">
        <authorList>
            <person name="Lee S.D."/>
        </authorList>
    </citation>
    <scope>NUCLEOTIDE SEQUENCE [LARGE SCALE GENOMIC DNA]</scope>
    <source>
        <strain evidence="1 2">N1-1</strain>
    </source>
</reference>
<dbReference type="SFLD" id="SFLDG01129">
    <property type="entry name" value="C1.5:_HAD__Beta-PGM__Phosphata"/>
    <property type="match status" value="1"/>
</dbReference>
<dbReference type="EMBL" id="JBHEZX010000025">
    <property type="protein sequence ID" value="MFC1414595.1"/>
    <property type="molecule type" value="Genomic_DNA"/>
</dbReference>
<evidence type="ECO:0000313" key="2">
    <source>
        <dbReference type="Proteomes" id="UP001592582"/>
    </source>
</evidence>
<keyword evidence="2" id="KW-1185">Reference proteome</keyword>
<dbReference type="Gene3D" id="1.20.120.710">
    <property type="entry name" value="Haloacid dehalogenase hydrolase-like domain"/>
    <property type="match status" value="1"/>
</dbReference>
<comment type="caution">
    <text evidence="1">The sequence shown here is derived from an EMBL/GenBank/DDBJ whole genome shotgun (WGS) entry which is preliminary data.</text>
</comment>
<name>A0ABV6VLH1_9ACTN</name>
<keyword evidence="1" id="KW-0378">Hydrolase</keyword>
<sequence length="245" mass="27368">MGIARLLWDIDDTLFDYTTAERLGVLQHLSDEGLLSEFDSPERALSLWQQDMEYAYARFLAGELGFLEHRRERVRLFLGRTGRSLPDTRATDAWFGRYVRCYEDHWRIFPDVLPVLDALRHRYRHGLLSNSSTPHQHRKLKKLGLRRRFSSLVCSDEIGCAKPAAEAFAAGCAGLRLPADQVAYIGDKLTTDALGALGAGLLPVWIDRPATDPEPAPSGVHRIHTLADLPGLLEVIDFGAVPPIG</sequence>
<dbReference type="SFLD" id="SFLDS00003">
    <property type="entry name" value="Haloacid_Dehalogenase"/>
    <property type="match status" value="1"/>
</dbReference>
<dbReference type="InterPro" id="IPR006439">
    <property type="entry name" value="HAD-SF_hydro_IA"/>
</dbReference>
<proteinExistence type="predicted"/>
<dbReference type="Pfam" id="PF00702">
    <property type="entry name" value="Hydrolase"/>
    <property type="match status" value="1"/>
</dbReference>
<protein>
    <submittedName>
        <fullName evidence="1">HAD family hydrolase</fullName>
        <ecNumber evidence="1">3.1.3.-</ecNumber>
    </submittedName>
</protein>
<dbReference type="PANTHER" id="PTHR46470:SF4">
    <property type="entry name" value="5-AMINO-6-(5-PHOSPHO-D-RIBITYLAMINO)URACIL PHOSPHATASE YIGB"/>
    <property type="match status" value="1"/>
</dbReference>
<dbReference type="InterPro" id="IPR023214">
    <property type="entry name" value="HAD_sf"/>
</dbReference>
<dbReference type="Proteomes" id="UP001592582">
    <property type="component" value="Unassembled WGS sequence"/>
</dbReference>
<dbReference type="NCBIfam" id="TIGR01549">
    <property type="entry name" value="HAD-SF-IA-v1"/>
    <property type="match status" value="1"/>
</dbReference>